<evidence type="ECO:0000313" key="2">
    <source>
        <dbReference type="EMBL" id="KAH8997536.1"/>
    </source>
</evidence>
<dbReference type="PANTHER" id="PTHR34066:SF1">
    <property type="entry name" value="DUF1764 FAMILY PROTEIN"/>
    <property type="match status" value="1"/>
</dbReference>
<name>A0AAD4LSJ3_9AGAM</name>
<evidence type="ECO:0000313" key="3">
    <source>
        <dbReference type="Proteomes" id="UP001201163"/>
    </source>
</evidence>
<dbReference type="PANTHER" id="PTHR34066">
    <property type="entry name" value="GROWTH FACTOR 2"/>
    <property type="match status" value="1"/>
</dbReference>
<reference evidence="2" key="1">
    <citation type="submission" date="2022-01" db="EMBL/GenBank/DDBJ databases">
        <title>Comparative genomics reveals a dynamic genome evolution in the ectomycorrhizal milk-cap (Lactarius) mushrooms.</title>
        <authorList>
            <consortium name="DOE Joint Genome Institute"/>
            <person name="Lebreton A."/>
            <person name="Tang N."/>
            <person name="Kuo A."/>
            <person name="LaButti K."/>
            <person name="Drula E."/>
            <person name="Barry K."/>
            <person name="Clum A."/>
            <person name="Lipzen A."/>
            <person name="Mousain D."/>
            <person name="Ng V."/>
            <person name="Wang R."/>
            <person name="Wang X."/>
            <person name="Dai Y."/>
            <person name="Henrissat B."/>
            <person name="Grigoriev I.V."/>
            <person name="Guerin-Laguette A."/>
            <person name="Yu F."/>
            <person name="Martin F.M."/>
        </authorList>
    </citation>
    <scope>NUCLEOTIDE SEQUENCE</scope>
    <source>
        <strain evidence="2">QP</strain>
    </source>
</reference>
<dbReference type="EMBL" id="JAKELL010000007">
    <property type="protein sequence ID" value="KAH8997536.1"/>
    <property type="molecule type" value="Genomic_DNA"/>
</dbReference>
<proteinExistence type="predicted"/>
<dbReference type="AlphaFoldDB" id="A0AAD4LSJ3"/>
<accession>A0AAD4LSJ3</accession>
<gene>
    <name evidence="2" type="ORF">EDB92DRAFT_1840324</name>
</gene>
<comment type="caution">
    <text evidence="2">The sequence shown here is derived from an EMBL/GenBank/DDBJ whole genome shotgun (WGS) entry which is preliminary data.</text>
</comment>
<sequence length="128" mass="14341">MSTHNIIDDIFAHSVPLKKQNKRKTKQSQPIEPKAPAPEIVHDPSSQSSRLATPKRGPHTATVSSQPRSSKKRKLVEKLDQDKFNDSRGRNPRRKTEEGFSIFKEDELGINVEAGGTPLCPFDCNCCF</sequence>
<dbReference type="InterPro" id="IPR013885">
    <property type="entry name" value="DUF1764_euk"/>
</dbReference>
<dbReference type="Proteomes" id="UP001201163">
    <property type="component" value="Unassembled WGS sequence"/>
</dbReference>
<feature type="compositionally biased region" description="Basic and acidic residues" evidence="1">
    <location>
        <begin position="76"/>
        <end position="99"/>
    </location>
</feature>
<evidence type="ECO:0008006" key="4">
    <source>
        <dbReference type="Google" id="ProtNLM"/>
    </source>
</evidence>
<feature type="compositionally biased region" description="Basic and acidic residues" evidence="1">
    <location>
        <begin position="1"/>
        <end position="11"/>
    </location>
</feature>
<feature type="region of interest" description="Disordered" evidence="1">
    <location>
        <begin position="1"/>
        <end position="99"/>
    </location>
</feature>
<keyword evidence="3" id="KW-1185">Reference proteome</keyword>
<organism evidence="2 3">
    <name type="scientific">Lactarius akahatsu</name>
    <dbReference type="NCBI Taxonomy" id="416441"/>
    <lineage>
        <taxon>Eukaryota</taxon>
        <taxon>Fungi</taxon>
        <taxon>Dikarya</taxon>
        <taxon>Basidiomycota</taxon>
        <taxon>Agaricomycotina</taxon>
        <taxon>Agaricomycetes</taxon>
        <taxon>Russulales</taxon>
        <taxon>Russulaceae</taxon>
        <taxon>Lactarius</taxon>
    </lineage>
</organism>
<dbReference type="Pfam" id="PF08576">
    <property type="entry name" value="DUF1764"/>
    <property type="match status" value="1"/>
</dbReference>
<evidence type="ECO:0000256" key="1">
    <source>
        <dbReference type="SAM" id="MobiDB-lite"/>
    </source>
</evidence>
<protein>
    <recommendedName>
        <fullName evidence="4">DUF1764-domain-containing protein</fullName>
    </recommendedName>
</protein>